<dbReference type="NCBIfam" id="TIGR00095">
    <property type="entry name" value="16S rRNA (guanine(966)-N(2))-methyltransferase RsmD"/>
    <property type="match status" value="1"/>
</dbReference>
<dbReference type="InterPro" id="IPR029063">
    <property type="entry name" value="SAM-dependent_MTases_sf"/>
</dbReference>
<dbReference type="InterPro" id="IPR002052">
    <property type="entry name" value="DNA_methylase_N6_adenine_CS"/>
</dbReference>
<dbReference type="PIRSF" id="PIRSF004553">
    <property type="entry name" value="CHP00095"/>
    <property type="match status" value="1"/>
</dbReference>
<dbReference type="SUPFAM" id="SSF53335">
    <property type="entry name" value="S-adenosyl-L-methionine-dependent methyltransferases"/>
    <property type="match status" value="1"/>
</dbReference>
<dbReference type="PROSITE" id="PS00092">
    <property type="entry name" value="N6_MTASE"/>
    <property type="match status" value="1"/>
</dbReference>
<dbReference type="Pfam" id="PF03602">
    <property type="entry name" value="Cons_hypoth95"/>
    <property type="match status" value="1"/>
</dbReference>
<dbReference type="Proteomes" id="UP000824081">
    <property type="component" value="Unassembled WGS sequence"/>
</dbReference>
<accession>A0A9D1MGL7</accession>
<organism evidence="3 4">
    <name type="scientific">Candidatus Scatosoma pullistercoris</name>
    <dbReference type="NCBI Taxonomy" id="2840934"/>
    <lineage>
        <taxon>Bacteria</taxon>
        <taxon>Bacillati</taxon>
        <taxon>Bacillota</taxon>
        <taxon>Clostridia</taxon>
        <taxon>Candidatus Scatosoma</taxon>
    </lineage>
</organism>
<keyword evidence="1 3" id="KW-0489">Methyltransferase</keyword>
<name>A0A9D1MGL7_9FIRM</name>
<sequence length="184" mass="20438">MRIIGGTYRSRVLAEFPGEEVRPTADRVKESLFNILSLKIYGARVLDLFCGSGALGLECLSRGAKEVVFNDAARESVKLLEKNLRILGISPGSAVKIHTADYSVCLDGQTGKFDLIFLDPPYRFGYGSSALKKIAEKGLLGDGGVAVYERDRPFGEEVDGLEKYDERKYGKTWLSFFRMAPRKE</sequence>
<dbReference type="Gene3D" id="3.40.50.150">
    <property type="entry name" value="Vaccinia Virus protein VP39"/>
    <property type="match status" value="1"/>
</dbReference>
<protein>
    <submittedName>
        <fullName evidence="3">16S rRNA (Guanine(966)-N(2))-methyltransferase RsmD</fullName>
        <ecNumber evidence="3">2.1.1.171</ecNumber>
    </submittedName>
</protein>
<dbReference type="AlphaFoldDB" id="A0A9D1MGL7"/>
<dbReference type="EMBL" id="DVMZ01000172">
    <property type="protein sequence ID" value="HIU59712.1"/>
    <property type="molecule type" value="Genomic_DNA"/>
</dbReference>
<evidence type="ECO:0000256" key="1">
    <source>
        <dbReference type="ARBA" id="ARBA00022603"/>
    </source>
</evidence>
<dbReference type="PANTHER" id="PTHR43542">
    <property type="entry name" value="METHYLTRANSFERASE"/>
    <property type="match status" value="1"/>
</dbReference>
<proteinExistence type="predicted"/>
<evidence type="ECO:0000313" key="3">
    <source>
        <dbReference type="EMBL" id="HIU59712.1"/>
    </source>
</evidence>
<gene>
    <name evidence="3" type="primary">rsmD</name>
    <name evidence="3" type="ORF">IAC57_06380</name>
</gene>
<dbReference type="GO" id="GO:0003676">
    <property type="term" value="F:nucleic acid binding"/>
    <property type="evidence" value="ECO:0007669"/>
    <property type="project" value="InterPro"/>
</dbReference>
<dbReference type="PANTHER" id="PTHR43542:SF1">
    <property type="entry name" value="METHYLTRANSFERASE"/>
    <property type="match status" value="1"/>
</dbReference>
<dbReference type="EC" id="2.1.1.171" evidence="3"/>
<keyword evidence="2 3" id="KW-0808">Transferase</keyword>
<evidence type="ECO:0000256" key="2">
    <source>
        <dbReference type="ARBA" id="ARBA00022679"/>
    </source>
</evidence>
<reference evidence="3" key="1">
    <citation type="submission" date="2020-10" db="EMBL/GenBank/DDBJ databases">
        <authorList>
            <person name="Gilroy R."/>
        </authorList>
    </citation>
    <scope>NUCLEOTIDE SEQUENCE</scope>
    <source>
        <strain evidence="3">11687</strain>
    </source>
</reference>
<dbReference type="CDD" id="cd02440">
    <property type="entry name" value="AdoMet_MTases"/>
    <property type="match status" value="1"/>
</dbReference>
<dbReference type="GO" id="GO:0052913">
    <property type="term" value="F:16S rRNA (guanine(966)-N(2))-methyltransferase activity"/>
    <property type="evidence" value="ECO:0007669"/>
    <property type="project" value="UniProtKB-EC"/>
</dbReference>
<dbReference type="InterPro" id="IPR004398">
    <property type="entry name" value="RNA_MeTrfase_RsmD"/>
</dbReference>
<comment type="caution">
    <text evidence="3">The sequence shown here is derived from an EMBL/GenBank/DDBJ whole genome shotgun (WGS) entry which is preliminary data.</text>
</comment>
<evidence type="ECO:0000313" key="4">
    <source>
        <dbReference type="Proteomes" id="UP000824081"/>
    </source>
</evidence>
<reference evidence="3" key="2">
    <citation type="journal article" date="2021" name="PeerJ">
        <title>Extensive microbial diversity within the chicken gut microbiome revealed by metagenomics and culture.</title>
        <authorList>
            <person name="Gilroy R."/>
            <person name="Ravi A."/>
            <person name="Getino M."/>
            <person name="Pursley I."/>
            <person name="Horton D.L."/>
            <person name="Alikhan N.F."/>
            <person name="Baker D."/>
            <person name="Gharbi K."/>
            <person name="Hall N."/>
            <person name="Watson M."/>
            <person name="Adriaenssens E.M."/>
            <person name="Foster-Nyarko E."/>
            <person name="Jarju S."/>
            <person name="Secka A."/>
            <person name="Antonio M."/>
            <person name="Oren A."/>
            <person name="Chaudhuri R.R."/>
            <person name="La Ragione R."/>
            <person name="Hildebrand F."/>
            <person name="Pallen M.J."/>
        </authorList>
    </citation>
    <scope>NUCLEOTIDE SEQUENCE</scope>
    <source>
        <strain evidence="3">11687</strain>
    </source>
</reference>